<evidence type="ECO:0000256" key="1">
    <source>
        <dbReference type="ARBA" id="ARBA00004141"/>
    </source>
</evidence>
<reference evidence="21" key="1">
    <citation type="submission" date="2020-05" db="UniProtKB">
        <authorList>
            <consortium name="EnsemblMetazoa"/>
        </authorList>
    </citation>
    <scope>IDENTIFICATION</scope>
    <source>
        <strain evidence="21">Yale</strain>
    </source>
</reference>
<dbReference type="GO" id="GO:0005524">
    <property type="term" value="F:ATP binding"/>
    <property type="evidence" value="ECO:0007669"/>
    <property type="project" value="UniProtKB-UniRule"/>
</dbReference>
<dbReference type="InterPro" id="IPR036412">
    <property type="entry name" value="HAD-like_sf"/>
</dbReference>
<dbReference type="InterPro" id="IPR032630">
    <property type="entry name" value="P_typ_ATPase_c"/>
</dbReference>
<feature type="domain" description="P-type ATPase C-terminal" evidence="20">
    <location>
        <begin position="1272"/>
        <end position="1506"/>
    </location>
</feature>
<evidence type="ECO:0000256" key="14">
    <source>
        <dbReference type="PIRSR" id="PIRSR606539-2"/>
    </source>
</evidence>
<dbReference type="GO" id="GO:0140326">
    <property type="term" value="F:ATPase-coupled intramembrane lipid transporter activity"/>
    <property type="evidence" value="ECO:0007669"/>
    <property type="project" value="UniProtKB-EC"/>
</dbReference>
<comment type="catalytic activity">
    <reaction evidence="12 16">
        <text>ATP + H2O + phospholipidSide 1 = ADP + phosphate + phospholipidSide 2.</text>
        <dbReference type="EC" id="7.6.2.1"/>
    </reaction>
</comment>
<feature type="binding site" evidence="14">
    <location>
        <position position="1040"/>
    </location>
    <ligand>
        <name>ATP</name>
        <dbReference type="ChEBI" id="CHEBI:30616"/>
    </ligand>
</feature>
<dbReference type="InterPro" id="IPR023298">
    <property type="entry name" value="ATPase_P-typ_TM_dom_sf"/>
</dbReference>
<evidence type="ECO:0000256" key="7">
    <source>
        <dbReference type="ARBA" id="ARBA00022840"/>
    </source>
</evidence>
<feature type="binding site" evidence="14">
    <location>
        <position position="1122"/>
    </location>
    <ligand>
        <name>ATP</name>
        <dbReference type="ChEBI" id="CHEBI:30616"/>
    </ligand>
</feature>
<evidence type="ECO:0000256" key="17">
    <source>
        <dbReference type="SAM" id="MobiDB-lite"/>
    </source>
</evidence>
<evidence type="ECO:0000256" key="12">
    <source>
        <dbReference type="ARBA" id="ARBA00034036"/>
    </source>
</evidence>
<dbReference type="FunFam" id="2.70.150.10:FF:000054">
    <property type="entry name" value="Phospholipid-transporting ATPase"/>
    <property type="match status" value="1"/>
</dbReference>
<feature type="binding site" evidence="15">
    <location>
        <position position="1246"/>
    </location>
    <ligand>
        <name>Mg(2+)</name>
        <dbReference type="ChEBI" id="CHEBI:18420"/>
    </ligand>
</feature>
<evidence type="ECO:0000256" key="2">
    <source>
        <dbReference type="ARBA" id="ARBA00004308"/>
    </source>
</evidence>
<dbReference type="FunFam" id="3.40.50.1000:FF:000130">
    <property type="entry name" value="Phospholipid-transporting ATPase"/>
    <property type="match status" value="1"/>
</dbReference>
<feature type="binding site" evidence="14">
    <location>
        <position position="667"/>
    </location>
    <ligand>
        <name>ATP</name>
        <dbReference type="ChEBI" id="CHEBI:30616"/>
    </ligand>
</feature>
<dbReference type="PROSITE" id="PS00154">
    <property type="entry name" value="ATPASE_E1_E2"/>
    <property type="match status" value="1"/>
</dbReference>
<keyword evidence="10 16" id="KW-1133">Transmembrane helix</keyword>
<dbReference type="InterPro" id="IPR044492">
    <property type="entry name" value="P_typ_ATPase_HD_dom"/>
</dbReference>
<evidence type="ECO:0000256" key="8">
    <source>
        <dbReference type="ARBA" id="ARBA00022842"/>
    </source>
</evidence>
<feature type="binding site" evidence="14">
    <location>
        <position position="1121"/>
    </location>
    <ligand>
        <name>ATP</name>
        <dbReference type="ChEBI" id="CHEBI:30616"/>
    </ligand>
</feature>
<feature type="domain" description="P-type ATPase A" evidence="18">
    <location>
        <begin position="388"/>
        <end position="450"/>
    </location>
</feature>
<keyword evidence="8 15" id="KW-0460">Magnesium</keyword>
<organism evidence="21 22">
    <name type="scientific">Glossina morsitans morsitans</name>
    <name type="common">Savannah tsetse fly</name>
    <dbReference type="NCBI Taxonomy" id="37546"/>
    <lineage>
        <taxon>Eukaryota</taxon>
        <taxon>Metazoa</taxon>
        <taxon>Ecdysozoa</taxon>
        <taxon>Arthropoda</taxon>
        <taxon>Hexapoda</taxon>
        <taxon>Insecta</taxon>
        <taxon>Pterygota</taxon>
        <taxon>Neoptera</taxon>
        <taxon>Endopterygota</taxon>
        <taxon>Diptera</taxon>
        <taxon>Brachycera</taxon>
        <taxon>Muscomorpha</taxon>
        <taxon>Hippoboscoidea</taxon>
        <taxon>Glossinidae</taxon>
        <taxon>Glossina</taxon>
    </lineage>
</organism>
<feature type="transmembrane region" description="Helical" evidence="16">
    <location>
        <begin position="1433"/>
        <end position="1453"/>
    </location>
</feature>
<dbReference type="Gene3D" id="3.40.50.1000">
    <property type="entry name" value="HAD superfamily/HAD-like"/>
    <property type="match status" value="1"/>
</dbReference>
<evidence type="ECO:0000256" key="11">
    <source>
        <dbReference type="ARBA" id="ARBA00023136"/>
    </source>
</evidence>
<feature type="domain" description="P-type ATPase N-terminal" evidence="19">
    <location>
        <begin position="299"/>
        <end position="355"/>
    </location>
</feature>
<dbReference type="InterPro" id="IPR008250">
    <property type="entry name" value="ATPase_P-typ_transduc_dom_A_sf"/>
</dbReference>
<dbReference type="PANTHER" id="PTHR24092:SF218">
    <property type="entry name" value="PHOSPHOLIPID-TRANSPORTING ATPASE"/>
    <property type="match status" value="1"/>
</dbReference>
<dbReference type="SFLD" id="SFLDF00027">
    <property type="entry name" value="p-type_atpase"/>
    <property type="match status" value="1"/>
</dbReference>
<feature type="binding site" evidence="14">
    <location>
        <position position="935"/>
    </location>
    <ligand>
        <name>ATP</name>
        <dbReference type="ChEBI" id="CHEBI:30616"/>
    </ligand>
</feature>
<feature type="binding site" evidence="14">
    <location>
        <position position="1249"/>
    </location>
    <ligand>
        <name>ATP</name>
        <dbReference type="ChEBI" id="CHEBI:30616"/>
    </ligand>
</feature>
<evidence type="ECO:0000313" key="21">
    <source>
        <dbReference type="EnsemblMetazoa" id="GMOY010574-PA"/>
    </source>
</evidence>
<feature type="region of interest" description="Disordered" evidence="17">
    <location>
        <begin position="184"/>
        <end position="253"/>
    </location>
</feature>
<dbReference type="VEuPathDB" id="VectorBase:GMOY010574"/>
<comment type="subcellular location">
    <subcellularLocation>
        <location evidence="2">Endomembrane system</location>
    </subcellularLocation>
    <subcellularLocation>
        <location evidence="1 16">Membrane</location>
        <topology evidence="1 16">Multi-pass membrane protein</topology>
    </subcellularLocation>
</comment>
<feature type="transmembrane region" description="Helical" evidence="16">
    <location>
        <begin position="1465"/>
        <end position="1492"/>
    </location>
</feature>
<keyword evidence="9 16" id="KW-1278">Translocase</keyword>
<evidence type="ECO:0000313" key="22">
    <source>
        <dbReference type="Proteomes" id="UP000092444"/>
    </source>
</evidence>
<dbReference type="Gene3D" id="2.70.150.10">
    <property type="entry name" value="Calcium-transporting ATPase, cytoplasmic transduction domain A"/>
    <property type="match status" value="1"/>
</dbReference>
<feature type="binding site" evidence="14">
    <location>
        <position position="977"/>
    </location>
    <ligand>
        <name>ATP</name>
        <dbReference type="ChEBI" id="CHEBI:30616"/>
    </ligand>
</feature>
<keyword evidence="22" id="KW-1185">Reference proteome</keyword>
<accession>A0A1B0GB90</accession>
<keyword evidence="7 14" id="KW-0067">ATP-binding</keyword>
<dbReference type="GO" id="GO:0045332">
    <property type="term" value="P:phospholipid translocation"/>
    <property type="evidence" value="ECO:0007669"/>
    <property type="project" value="TreeGrafter"/>
</dbReference>
<evidence type="ECO:0000256" key="13">
    <source>
        <dbReference type="PIRSR" id="PIRSR606539-1"/>
    </source>
</evidence>
<feature type="binding site" evidence="15">
    <location>
        <position position="669"/>
    </location>
    <ligand>
        <name>Mg(2+)</name>
        <dbReference type="ChEBI" id="CHEBI:18420"/>
    </ligand>
</feature>
<dbReference type="Pfam" id="PF00122">
    <property type="entry name" value="E1-E2_ATPase"/>
    <property type="match status" value="1"/>
</dbReference>
<dbReference type="PRINTS" id="PR00119">
    <property type="entry name" value="CATATPASE"/>
</dbReference>
<dbReference type="EC" id="7.6.2.1" evidence="16"/>
<feature type="binding site" evidence="14">
    <location>
        <position position="668"/>
    </location>
    <ligand>
        <name>ATP</name>
        <dbReference type="ChEBI" id="CHEBI:30616"/>
    </ligand>
</feature>
<sequence length="1556" mass="174522">MIVDSEARVNNADAQALNTSMLKRMDNPERKYYRQMYHNLLREILKTFNVTMPSANTEELRRKFTIVQQRSAPPVFVSSATSTSASNSLYDPLNAAGMPLNCTSALMSAVPEPERTYIFPGPIGAGRSGTDNPATIVPGVAIVNPVIHTLTVGSVRGHARSISHGGGVIVGPSGRPIKSALKGHQRAFSQGQIADSSNNPTTPRGHSRVGSKTEFILPPGHKEENETREFGPSLSSSVAGRGHSRQASRSESIYTLRRSETPPWWKRIGVCHAEKSEERSLRIVVANHTVPPKTPKREHPNGHFVGNKIRTTKYTLLSFIPKNLLEQFHRVANLYFIFIVLLNWFPAINAFGKEVAMIPVIFVLGVTAVKDLFEDRRRRFSDDRINNSTCRVYDGETERYKKVKWQDVRVGDIVHLSNNETVPADILLLRTSDSQGVCYIDTCDLDGETNLKRREVVRGFTDKQNVFTPSKFISRVEADAPTTKLYRFHGALLHSSGERVPISTECLLLRESRLKNTDFVEGVVVYAGHETKAMLNNSGPRYKRSKVEQQMNIDVIWCVIILVILCVVGAVGCKMWLSSFQKFPVPYLPFQVDPSYEGLLTFWTYIIILQVMIPLSLYVTIELCKILQVFHIHNNIDLFDHDTNKKTECRAMNITEELGQIQHIFSDKTGTLTENKMLFRRCVVNGNDYNHPPSELEKSYSKPGSPIPPLMINTNLLNDLSNFTSASQNVLHNSQRIQEFLVVLAICNTVVVSAGPHRDIMNASGIIEVQSNNTSLVGEPPLASKGAMVQNRDEMTSSPPKTPLNSNRLGPAIPADRYMRLSESRSVTPSPPPNLSFTLPISQPHIPSLSPISSSAETTPTSESPPMKMKSLSQTISPTGRAKAVLNSKITSLTTFLNARTHAKRLANKLQQQKVYQGCQTPDDRPLYEAESPDELALVNAAYSYDCCLINRSPNRLLVNVPNVGLVEYEVLKILPFDSCRKCMSIIVRRSDTQEITLYTKGADSSIMPVLAKCSPDSPEGVIREKTQHQLDHYAREGLRILVMAKRNIQPADYTDWWTRHQEIEMSLENRERRLRESFAKLENNLVLLGATGIEDRLQEGVPETITSLLAAGISMWVLTGDKPETAINIAYSAKLFTQEMELIRLTARSRDSAEAAINFYLSDMELRKNSAFQYNNTRSKPHSLVVDGKTLTFILDLRSKLIRPFLKLTTSCASVLCCRSTPLQKAYLVKVVKEELRLCTLAVGDGANDVSMIQMADVGVGISGQEGTQAVMAADFTLARFRYLERLLLTHGYWCYDRLSRMILYFFYKNALHCGFSGTVMMDQMYLMLYNFIFTSLPPLAIGVYDKHVPEDLLLKNPYLYKNGRLGVVYKPHDFWVILLDALYQSLVVFLIALYAYVNSEVGIWEFGATITASCLFTNLLHGAIEIRSWTILHVLSIIFSLGSFYLFSIIYNSMCVNCFGLPSSYWVIFRCLTSAIHWLVIVISSVVAILPRLLFTTLRTSFCPQESVKVLLHSKRERSRGEGLLVTWSRSTSASSIYRITDYGSKNQIITSIT</sequence>
<feature type="transmembrane region" description="Helical" evidence="16">
    <location>
        <begin position="1376"/>
        <end position="1399"/>
    </location>
</feature>
<dbReference type="Pfam" id="PF16209">
    <property type="entry name" value="PhoLip_ATPase_N"/>
    <property type="match status" value="1"/>
</dbReference>
<evidence type="ECO:0000256" key="15">
    <source>
        <dbReference type="PIRSR" id="PIRSR606539-3"/>
    </source>
</evidence>
<keyword evidence="5 15" id="KW-0479">Metal-binding</keyword>
<feature type="binding site" evidence="15">
    <location>
        <position position="1250"/>
    </location>
    <ligand>
        <name>Mg(2+)</name>
        <dbReference type="ChEBI" id="CHEBI:18420"/>
    </ligand>
</feature>
<evidence type="ECO:0000256" key="6">
    <source>
        <dbReference type="ARBA" id="ARBA00022741"/>
    </source>
</evidence>
<keyword evidence="6 14" id="KW-0547">Nucleotide-binding</keyword>
<feature type="transmembrane region" description="Helical" evidence="16">
    <location>
        <begin position="602"/>
        <end position="621"/>
    </location>
</feature>
<evidence type="ECO:0000259" key="20">
    <source>
        <dbReference type="Pfam" id="PF16212"/>
    </source>
</evidence>
<dbReference type="EMBL" id="CCAG010011564">
    <property type="status" value="NOT_ANNOTATED_CDS"/>
    <property type="molecule type" value="Genomic_DNA"/>
</dbReference>
<feature type="active site" description="4-aspartylphosphate intermediate" evidence="13">
    <location>
        <position position="667"/>
    </location>
</feature>
<dbReference type="InterPro" id="IPR059000">
    <property type="entry name" value="ATPase_P-type_domA"/>
</dbReference>
<evidence type="ECO:0000256" key="3">
    <source>
        <dbReference type="ARBA" id="ARBA00008109"/>
    </source>
</evidence>
<dbReference type="SUPFAM" id="SSF81653">
    <property type="entry name" value="Calcium ATPase, transduction domain A"/>
    <property type="match status" value="1"/>
</dbReference>
<proteinExistence type="inferred from homology"/>
<keyword evidence="11 16" id="KW-0472">Membrane</keyword>
<evidence type="ECO:0000256" key="16">
    <source>
        <dbReference type="RuleBase" id="RU362033"/>
    </source>
</evidence>
<dbReference type="SFLD" id="SFLDG00002">
    <property type="entry name" value="C1.7:_P-type_atpase_like"/>
    <property type="match status" value="1"/>
</dbReference>
<feature type="transmembrane region" description="Helical" evidence="16">
    <location>
        <begin position="355"/>
        <end position="373"/>
    </location>
</feature>
<dbReference type="NCBIfam" id="TIGR01494">
    <property type="entry name" value="ATPase_P-type"/>
    <property type="match status" value="1"/>
</dbReference>
<feature type="binding site" evidence="14">
    <location>
        <position position="669"/>
    </location>
    <ligand>
        <name>ATP</name>
        <dbReference type="ChEBI" id="CHEBI:30616"/>
    </ligand>
</feature>
<dbReference type="SFLD" id="SFLDS00003">
    <property type="entry name" value="Haloacid_Dehalogenase"/>
    <property type="match status" value="1"/>
</dbReference>
<feature type="binding site" evidence="14">
    <location>
        <position position="1250"/>
    </location>
    <ligand>
        <name>ATP</name>
        <dbReference type="ChEBI" id="CHEBI:30616"/>
    </ligand>
</feature>
<dbReference type="PANTHER" id="PTHR24092">
    <property type="entry name" value="PROBABLE PHOSPHOLIPID-TRANSPORTING ATPASE"/>
    <property type="match status" value="1"/>
</dbReference>
<dbReference type="STRING" id="37546.A0A1B0GB90"/>
<feature type="transmembrane region" description="Helical" evidence="16">
    <location>
        <begin position="553"/>
        <end position="577"/>
    </location>
</feature>
<feature type="binding site" evidence="14">
    <location>
        <position position="1226"/>
    </location>
    <ligand>
        <name>ATP</name>
        <dbReference type="ChEBI" id="CHEBI:30616"/>
    </ligand>
</feature>
<evidence type="ECO:0000259" key="19">
    <source>
        <dbReference type="Pfam" id="PF16209"/>
    </source>
</evidence>
<feature type="compositionally biased region" description="Low complexity" evidence="17">
    <location>
        <begin position="840"/>
        <end position="866"/>
    </location>
</feature>
<dbReference type="PhylomeDB" id="A0A1B0GB90"/>
<evidence type="ECO:0000256" key="9">
    <source>
        <dbReference type="ARBA" id="ARBA00022967"/>
    </source>
</evidence>
<feature type="binding site" evidence="14">
    <location>
        <position position="1120"/>
    </location>
    <ligand>
        <name>ATP</name>
        <dbReference type="ChEBI" id="CHEBI:30616"/>
    </ligand>
</feature>
<evidence type="ECO:0000256" key="10">
    <source>
        <dbReference type="ARBA" id="ARBA00022989"/>
    </source>
</evidence>
<dbReference type="SUPFAM" id="SSF56784">
    <property type="entry name" value="HAD-like"/>
    <property type="match status" value="1"/>
</dbReference>
<feature type="binding site" evidence="14">
    <location>
        <position position="1001"/>
    </location>
    <ligand>
        <name>ATP</name>
        <dbReference type="ChEBI" id="CHEBI:30616"/>
    </ligand>
</feature>
<dbReference type="SUPFAM" id="SSF81665">
    <property type="entry name" value="Calcium ATPase, transmembrane domain M"/>
    <property type="match status" value="1"/>
</dbReference>
<dbReference type="Pfam" id="PF13246">
    <property type="entry name" value="Cation_ATPase"/>
    <property type="match status" value="1"/>
</dbReference>
<dbReference type="NCBIfam" id="TIGR01652">
    <property type="entry name" value="ATPase-Plipid"/>
    <property type="match status" value="2"/>
</dbReference>
<keyword evidence="4 16" id="KW-0812">Transmembrane</keyword>
<feature type="binding site" evidence="15">
    <location>
        <position position="667"/>
    </location>
    <ligand>
        <name>Mg(2+)</name>
        <dbReference type="ChEBI" id="CHEBI:18420"/>
    </ligand>
</feature>
<dbReference type="Proteomes" id="UP000092444">
    <property type="component" value="Unassembled WGS sequence"/>
</dbReference>
<comment type="cofactor">
    <cofactor evidence="15">
        <name>Mg(2+)</name>
        <dbReference type="ChEBI" id="CHEBI:18420"/>
    </cofactor>
</comment>
<feature type="transmembrane region" description="Helical" evidence="16">
    <location>
        <begin position="1405"/>
        <end position="1426"/>
    </location>
</feature>
<protein>
    <recommendedName>
        <fullName evidence="16">Phospholipid-transporting ATPase</fullName>
        <ecNumber evidence="16">7.6.2.1</ecNumber>
    </recommendedName>
</protein>
<feature type="compositionally biased region" description="Polar residues" evidence="17">
    <location>
        <begin position="187"/>
        <end position="204"/>
    </location>
</feature>
<dbReference type="InterPro" id="IPR018303">
    <property type="entry name" value="ATPase_P-typ_P_site"/>
</dbReference>
<dbReference type="InterPro" id="IPR023214">
    <property type="entry name" value="HAD_sf"/>
</dbReference>
<name>A0A1B0GB90_GLOMM</name>
<dbReference type="FunFam" id="3.40.1110.10:FF:000059">
    <property type="entry name" value="Phospholipid-transporting ATPase"/>
    <property type="match status" value="1"/>
</dbReference>
<dbReference type="GO" id="GO:0000287">
    <property type="term" value="F:magnesium ion binding"/>
    <property type="evidence" value="ECO:0007669"/>
    <property type="project" value="UniProtKB-UniRule"/>
</dbReference>
<dbReference type="InterPro" id="IPR001757">
    <property type="entry name" value="P_typ_ATPase"/>
</dbReference>
<dbReference type="EnsemblMetazoa" id="GMOY010574-RA">
    <property type="protein sequence ID" value="GMOY010574-PA"/>
    <property type="gene ID" value="GMOY010574"/>
</dbReference>
<comment type="similarity">
    <text evidence="3 16">Belongs to the cation transport ATPase (P-type) (TC 3.A.3) family. Type IV subfamily.</text>
</comment>
<dbReference type="SUPFAM" id="SSF81660">
    <property type="entry name" value="Metal cation-transporting ATPase, ATP-binding domain N"/>
    <property type="match status" value="1"/>
</dbReference>
<dbReference type="InterPro" id="IPR023299">
    <property type="entry name" value="ATPase_P-typ_cyto_dom_N"/>
</dbReference>
<feature type="compositionally biased region" description="Polar residues" evidence="17">
    <location>
        <begin position="796"/>
        <end position="808"/>
    </location>
</feature>
<dbReference type="GO" id="GO:0016887">
    <property type="term" value="F:ATP hydrolysis activity"/>
    <property type="evidence" value="ECO:0007669"/>
    <property type="project" value="InterPro"/>
</dbReference>
<evidence type="ECO:0000259" key="18">
    <source>
        <dbReference type="Pfam" id="PF00122"/>
    </source>
</evidence>
<feature type="compositionally biased region" description="Basic and acidic residues" evidence="17">
    <location>
        <begin position="220"/>
        <end position="229"/>
    </location>
</feature>
<dbReference type="Gene3D" id="3.40.1110.10">
    <property type="entry name" value="Calcium-transporting ATPase, cytoplasmic domain N"/>
    <property type="match status" value="1"/>
</dbReference>
<feature type="binding site" evidence="14">
    <location>
        <position position="1220"/>
    </location>
    <ligand>
        <name>ATP</name>
        <dbReference type="ChEBI" id="CHEBI:30616"/>
    </ligand>
</feature>
<evidence type="ECO:0000256" key="5">
    <source>
        <dbReference type="ARBA" id="ARBA00022723"/>
    </source>
</evidence>
<dbReference type="GO" id="GO:0005886">
    <property type="term" value="C:plasma membrane"/>
    <property type="evidence" value="ECO:0007669"/>
    <property type="project" value="TreeGrafter"/>
</dbReference>
<feature type="region of interest" description="Disordered" evidence="17">
    <location>
        <begin position="787"/>
        <end position="878"/>
    </location>
</feature>
<dbReference type="InterPro" id="IPR006539">
    <property type="entry name" value="P-type_ATPase_IV"/>
</dbReference>
<dbReference type="CDD" id="cd02073">
    <property type="entry name" value="P-type_ATPase_APLT_Dnf-like"/>
    <property type="match status" value="1"/>
</dbReference>
<dbReference type="InterPro" id="IPR032631">
    <property type="entry name" value="P-type_ATPase_N"/>
</dbReference>
<dbReference type="Pfam" id="PF16212">
    <property type="entry name" value="PhoLip_ATPase_C"/>
    <property type="match status" value="1"/>
</dbReference>
<evidence type="ECO:0000256" key="4">
    <source>
        <dbReference type="ARBA" id="ARBA00022692"/>
    </source>
</evidence>